<reference evidence="2 3" key="1">
    <citation type="submission" date="2011-10" db="EMBL/GenBank/DDBJ databases">
        <authorList>
            <person name="Quillaguamn J."/>
            <person name="Guzmn D."/>
            <person name="Balderrama-Subieta A."/>
            <person name="Cardona-Ortuo C."/>
            <person name="Guevara-Martnez M."/>
            <person name="Callisaya-Quispe N."/>
        </authorList>
    </citation>
    <scope>NUCLEOTIDE SEQUENCE [LARGE SCALE GENOMIC DNA]</scope>
    <source>
        <strain evidence="2 3">LC1</strain>
    </source>
</reference>
<evidence type="ECO:0000313" key="3">
    <source>
        <dbReference type="Proteomes" id="UP000005756"/>
    </source>
</evidence>
<dbReference type="Gene3D" id="3.40.50.970">
    <property type="match status" value="1"/>
</dbReference>
<dbReference type="InterPro" id="IPR012001">
    <property type="entry name" value="Thiamin_PyroP_enz_TPP-bd_dom"/>
</dbReference>
<evidence type="ECO:0000313" key="2">
    <source>
        <dbReference type="EMBL" id="EHJ93405.1"/>
    </source>
</evidence>
<dbReference type="Proteomes" id="UP000005756">
    <property type="component" value="Unassembled WGS sequence"/>
</dbReference>
<dbReference type="PANTHER" id="PTHR42981:SF2">
    <property type="entry name" value="PYRUVATE DEHYDROGENASE [UBIQUINONE]"/>
    <property type="match status" value="1"/>
</dbReference>
<dbReference type="AlphaFoldDB" id="A0A7U9GHX7"/>
<evidence type="ECO:0000259" key="1">
    <source>
        <dbReference type="Pfam" id="PF02776"/>
    </source>
</evidence>
<organism evidence="2 3">
    <name type="scientific">Vreelandella boliviensis LC1</name>
    <dbReference type="NCBI Taxonomy" id="1072583"/>
    <lineage>
        <taxon>Bacteria</taxon>
        <taxon>Pseudomonadati</taxon>
        <taxon>Pseudomonadota</taxon>
        <taxon>Gammaproteobacteria</taxon>
        <taxon>Oceanospirillales</taxon>
        <taxon>Halomonadaceae</taxon>
        <taxon>Vreelandella</taxon>
    </lineage>
</organism>
<feature type="domain" description="Thiamine pyrophosphate enzyme N-terminal TPP-binding" evidence="1">
    <location>
        <begin position="4"/>
        <end position="69"/>
    </location>
</feature>
<dbReference type="GO" id="GO:0030976">
    <property type="term" value="F:thiamine pyrophosphate binding"/>
    <property type="evidence" value="ECO:0007669"/>
    <property type="project" value="InterPro"/>
</dbReference>
<protein>
    <recommendedName>
        <fullName evidence="1">Thiamine pyrophosphate enzyme N-terminal TPP-binding domain-containing protein</fullName>
    </recommendedName>
</protein>
<dbReference type="EMBL" id="JH393257">
    <property type="protein sequence ID" value="EHJ93405.1"/>
    <property type="molecule type" value="Genomic_DNA"/>
</dbReference>
<dbReference type="InterPro" id="IPR029061">
    <property type="entry name" value="THDP-binding"/>
</dbReference>
<gene>
    <name evidence="2" type="ORF">KUC_0352</name>
</gene>
<dbReference type="RefSeq" id="WP_007111341.1">
    <property type="nucleotide sequence ID" value="NZ_JH393257.1"/>
</dbReference>
<dbReference type="PANTHER" id="PTHR42981">
    <property type="entry name" value="PYRUVATE DEHYDROGENASE [UBIQUINONE]"/>
    <property type="match status" value="1"/>
</dbReference>
<dbReference type="InterPro" id="IPR047211">
    <property type="entry name" value="POXB-like"/>
</dbReference>
<proteinExistence type="predicted"/>
<sequence length="128" mass="13752">MSTNVAEIMVETLQNAGAKRCYEVVGDTLNHFTDALRQSDPEWIGVRHEEVGGFAAGGEAYLTQGLALVPAVHQLNKGGNITIFTADTGSVNVWMLRHIRSLGQRRTLASLHHGERLSPGNGNSTGLS</sequence>
<name>A0A7U9GHX7_9GAMM</name>
<dbReference type="SUPFAM" id="SSF52518">
    <property type="entry name" value="Thiamin diphosphate-binding fold (THDP-binding)"/>
    <property type="match status" value="1"/>
</dbReference>
<accession>A0A7U9GHX7</accession>
<dbReference type="Pfam" id="PF02776">
    <property type="entry name" value="TPP_enzyme_N"/>
    <property type="match status" value="1"/>
</dbReference>